<dbReference type="EMBL" id="CAIX01000217">
    <property type="protein sequence ID" value="CCI48353.1"/>
    <property type="molecule type" value="Genomic_DNA"/>
</dbReference>
<dbReference type="AlphaFoldDB" id="A0A024GN94"/>
<evidence type="ECO:0000313" key="2">
    <source>
        <dbReference type="Proteomes" id="UP000053237"/>
    </source>
</evidence>
<comment type="caution">
    <text evidence="1">The sequence shown here is derived from an EMBL/GenBank/DDBJ whole genome shotgun (WGS) entry which is preliminary data.</text>
</comment>
<proteinExistence type="predicted"/>
<name>A0A024GN94_9STRA</name>
<dbReference type="Proteomes" id="UP000053237">
    <property type="component" value="Unassembled WGS sequence"/>
</dbReference>
<dbReference type="InParanoid" id="A0A024GN94"/>
<gene>
    <name evidence="1" type="ORF">BN9_094260</name>
</gene>
<reference evidence="1 2" key="1">
    <citation type="submission" date="2012-05" db="EMBL/GenBank/DDBJ databases">
        <title>Recombination and specialization in a pathogen metapopulation.</title>
        <authorList>
            <person name="Gardiner A."/>
            <person name="Kemen E."/>
            <person name="Schultz-Larsen T."/>
            <person name="MacLean D."/>
            <person name="Van Oosterhout C."/>
            <person name="Jones J.D.G."/>
        </authorList>
    </citation>
    <scope>NUCLEOTIDE SEQUENCE [LARGE SCALE GENOMIC DNA]</scope>
    <source>
        <strain evidence="1 2">Ac Nc2</strain>
    </source>
</reference>
<accession>A0A024GN94</accession>
<keyword evidence="2" id="KW-1185">Reference proteome</keyword>
<organism evidence="1 2">
    <name type="scientific">Albugo candida</name>
    <dbReference type="NCBI Taxonomy" id="65357"/>
    <lineage>
        <taxon>Eukaryota</taxon>
        <taxon>Sar</taxon>
        <taxon>Stramenopiles</taxon>
        <taxon>Oomycota</taxon>
        <taxon>Peronosporomycetes</taxon>
        <taxon>Albuginales</taxon>
        <taxon>Albuginaceae</taxon>
        <taxon>Albugo</taxon>
    </lineage>
</organism>
<protein>
    <submittedName>
        <fullName evidence="1">Uncharacterized protein</fullName>
    </submittedName>
</protein>
<evidence type="ECO:0000313" key="1">
    <source>
        <dbReference type="EMBL" id="CCI48353.1"/>
    </source>
</evidence>
<sequence>MIDFVRSHNGKLQNYITFKSSMDYPLPVNARSLWNLLEMSVVLKSDKFPYFILNRCNTLWRFMVFFHRTVFFFFFTHGNSLLW</sequence>